<reference evidence="3 4" key="1">
    <citation type="submission" date="2018-11" db="EMBL/GenBank/DDBJ databases">
        <title>The genome draft of YIM 96095.</title>
        <authorList>
            <person name="Tang S.-K."/>
            <person name="Chunyu W.-X."/>
            <person name="Feng Y.-Z."/>
        </authorList>
    </citation>
    <scope>NUCLEOTIDE SEQUENCE [LARGE SCALE GENOMIC DNA]</scope>
    <source>
        <strain evidence="3 4">YIM 96095</strain>
    </source>
</reference>
<dbReference type="Proteomes" id="UP000269198">
    <property type="component" value="Unassembled WGS sequence"/>
</dbReference>
<evidence type="ECO:0000256" key="1">
    <source>
        <dbReference type="SAM" id="MobiDB-lite"/>
    </source>
</evidence>
<accession>A0A3N0E2K8</accession>
<name>A0A3N0E2K8_9ACTN</name>
<dbReference type="GO" id="GO:0019684">
    <property type="term" value="P:photosynthesis, light reaction"/>
    <property type="evidence" value="ECO:0007669"/>
    <property type="project" value="InterPro"/>
</dbReference>
<dbReference type="InterPro" id="IPR027275">
    <property type="entry name" value="PRC-brl_dom"/>
</dbReference>
<dbReference type="GO" id="GO:0030077">
    <property type="term" value="C:plasma membrane light-harvesting complex"/>
    <property type="evidence" value="ECO:0007669"/>
    <property type="project" value="InterPro"/>
</dbReference>
<comment type="caution">
    <text evidence="3">The sequence shown here is derived from an EMBL/GenBank/DDBJ whole genome shotgun (WGS) entry which is preliminary data.</text>
</comment>
<dbReference type="Gene3D" id="3.90.50.10">
    <property type="entry name" value="Photosynthetic Reaction Center, subunit H, domain 2"/>
    <property type="match status" value="1"/>
</dbReference>
<dbReference type="Pfam" id="PF05239">
    <property type="entry name" value="PRC"/>
    <property type="match status" value="1"/>
</dbReference>
<dbReference type="EMBL" id="RJMB01000027">
    <property type="protein sequence ID" value="RNL82039.1"/>
    <property type="molecule type" value="Genomic_DNA"/>
</dbReference>
<feature type="region of interest" description="Disordered" evidence="1">
    <location>
        <begin position="100"/>
        <end position="182"/>
    </location>
</feature>
<dbReference type="InterPro" id="IPR011033">
    <property type="entry name" value="PRC_barrel-like_sf"/>
</dbReference>
<proteinExistence type="predicted"/>
<dbReference type="InterPro" id="IPR014747">
    <property type="entry name" value="Bac_photo_RC_H_C"/>
</dbReference>
<protein>
    <submittedName>
        <fullName evidence="3">PRC-barrel domain containing protein</fullName>
    </submittedName>
</protein>
<feature type="domain" description="PRC-barrel" evidence="2">
    <location>
        <begin position="3"/>
        <end position="70"/>
    </location>
</feature>
<evidence type="ECO:0000313" key="4">
    <source>
        <dbReference type="Proteomes" id="UP000269198"/>
    </source>
</evidence>
<feature type="compositionally biased region" description="Basic and acidic residues" evidence="1">
    <location>
        <begin position="133"/>
        <end position="142"/>
    </location>
</feature>
<keyword evidence="4" id="KW-1185">Reference proteome</keyword>
<dbReference type="AlphaFoldDB" id="A0A3N0E2K8"/>
<evidence type="ECO:0000313" key="3">
    <source>
        <dbReference type="EMBL" id="RNL82039.1"/>
    </source>
</evidence>
<dbReference type="OrthoDB" id="3712018at2"/>
<organism evidence="3 4">
    <name type="scientific">Halostreptopolyspora alba</name>
    <dbReference type="NCBI Taxonomy" id="2487137"/>
    <lineage>
        <taxon>Bacteria</taxon>
        <taxon>Bacillati</taxon>
        <taxon>Actinomycetota</taxon>
        <taxon>Actinomycetes</taxon>
        <taxon>Streptosporangiales</taxon>
        <taxon>Nocardiopsidaceae</taxon>
        <taxon>Halostreptopolyspora</taxon>
    </lineage>
</organism>
<gene>
    <name evidence="3" type="ORF">EFW17_20770</name>
</gene>
<sequence length="182" mass="20315">MGAQNLIGHRLLDRDGNSVGKIGQVFFDDQTDQPKWVTVRTGLLGSNENFVPLRGARMVDDALRAAYTTEQIRTAPSFAIDEHLSVHQEDMIYQHYGLGAEVPAQRGSEERPRRQRGRHARPGQAADATPAGYREHAPEPVERAWVANMEERRPHGDGDPSEREREGVRVFRPESGEPPSAS</sequence>
<evidence type="ECO:0000259" key="2">
    <source>
        <dbReference type="Pfam" id="PF05239"/>
    </source>
</evidence>
<feature type="compositionally biased region" description="Basic and acidic residues" evidence="1">
    <location>
        <begin position="149"/>
        <end position="175"/>
    </location>
</feature>
<dbReference type="SUPFAM" id="SSF50346">
    <property type="entry name" value="PRC-barrel domain"/>
    <property type="match status" value="1"/>
</dbReference>